<feature type="compositionally biased region" description="Polar residues" evidence="1">
    <location>
        <begin position="38"/>
        <end position="48"/>
    </location>
</feature>
<dbReference type="EMBL" id="JAHRIP010062969">
    <property type="protein sequence ID" value="MEQ2305432.1"/>
    <property type="molecule type" value="Genomic_DNA"/>
</dbReference>
<evidence type="ECO:0000313" key="2">
    <source>
        <dbReference type="EMBL" id="MEQ2305432.1"/>
    </source>
</evidence>
<evidence type="ECO:0000313" key="3">
    <source>
        <dbReference type="Proteomes" id="UP001469553"/>
    </source>
</evidence>
<evidence type="ECO:0000256" key="1">
    <source>
        <dbReference type="SAM" id="MobiDB-lite"/>
    </source>
</evidence>
<protein>
    <submittedName>
        <fullName evidence="2">Uncharacterized protein</fullName>
    </submittedName>
</protein>
<reference evidence="2 3" key="1">
    <citation type="submission" date="2021-06" db="EMBL/GenBank/DDBJ databases">
        <authorList>
            <person name="Palmer J.M."/>
        </authorList>
    </citation>
    <scope>NUCLEOTIDE SEQUENCE [LARGE SCALE GENOMIC DNA]</scope>
    <source>
        <strain evidence="2 3">AS_MEX2019</strain>
        <tissue evidence="2">Muscle</tissue>
    </source>
</reference>
<sequence>MPWSYIQCTAYAIRQKLKLLPPSSSYVRSTQVTESLRTATWATQSPAQGAQLKEGELINQTEEPKEKSNRTSIGENLVAKDETIREIMLCVNVTSSKTCRNFGKRLAG</sequence>
<organism evidence="2 3">
    <name type="scientific">Ameca splendens</name>
    <dbReference type="NCBI Taxonomy" id="208324"/>
    <lineage>
        <taxon>Eukaryota</taxon>
        <taxon>Metazoa</taxon>
        <taxon>Chordata</taxon>
        <taxon>Craniata</taxon>
        <taxon>Vertebrata</taxon>
        <taxon>Euteleostomi</taxon>
        <taxon>Actinopterygii</taxon>
        <taxon>Neopterygii</taxon>
        <taxon>Teleostei</taxon>
        <taxon>Neoteleostei</taxon>
        <taxon>Acanthomorphata</taxon>
        <taxon>Ovalentaria</taxon>
        <taxon>Atherinomorphae</taxon>
        <taxon>Cyprinodontiformes</taxon>
        <taxon>Goodeidae</taxon>
        <taxon>Ameca</taxon>
    </lineage>
</organism>
<keyword evidence="3" id="KW-1185">Reference proteome</keyword>
<accession>A0ABV0ZI22</accession>
<comment type="caution">
    <text evidence="2">The sequence shown here is derived from an EMBL/GenBank/DDBJ whole genome shotgun (WGS) entry which is preliminary data.</text>
</comment>
<dbReference type="Proteomes" id="UP001469553">
    <property type="component" value="Unassembled WGS sequence"/>
</dbReference>
<feature type="region of interest" description="Disordered" evidence="1">
    <location>
        <begin position="38"/>
        <end position="74"/>
    </location>
</feature>
<name>A0ABV0ZI22_9TELE</name>
<gene>
    <name evidence="2" type="ORF">AMECASPLE_037746</name>
</gene>
<proteinExistence type="predicted"/>